<dbReference type="Pfam" id="PF13664">
    <property type="entry name" value="DUF4149"/>
    <property type="match status" value="1"/>
</dbReference>
<evidence type="ECO:0000256" key="2">
    <source>
        <dbReference type="ARBA" id="ARBA00022692"/>
    </source>
</evidence>
<evidence type="ECO:0000256" key="3">
    <source>
        <dbReference type="ARBA" id="ARBA00022989"/>
    </source>
</evidence>
<sequence length="148" mass="16378">YNYLIYGTLLGSQLFDSFIVGPVAFKKLTKENFSTLQSNLFPYYFGIQAVAPIGIALTTPFKLSSAVASYVSLALVSVLGLSNQFLIYPVTNKLVAERQFLSESLNSDPNSKELLAKYEKADKTFKRIHGLSMFMNLVSIIATIVYGL</sequence>
<feature type="transmembrane region" description="Helical" evidence="5">
    <location>
        <begin position="40"/>
        <end position="61"/>
    </location>
</feature>
<evidence type="ECO:0000313" key="7">
    <source>
        <dbReference type="EMBL" id="ODV92400.1"/>
    </source>
</evidence>
<name>A0A1E4TKV3_9ASCO</name>
<dbReference type="PANTHER" id="PTHR23241">
    <property type="entry name" value="LATE EMBRYOGENESIS ABUNDANT PLANTS LEA-RELATED"/>
    <property type="match status" value="1"/>
</dbReference>
<reference evidence="8" key="1">
    <citation type="submission" date="2016-02" db="EMBL/GenBank/DDBJ databases">
        <title>Comparative genomics of biotechnologically important yeasts.</title>
        <authorList>
            <consortium name="DOE Joint Genome Institute"/>
            <person name="Riley R."/>
            <person name="Haridas S."/>
            <person name="Wolfe K.H."/>
            <person name="Lopes M.R."/>
            <person name="Hittinger C.T."/>
            <person name="Goker M."/>
            <person name="Salamov A."/>
            <person name="Wisecaver J."/>
            <person name="Long T.M."/>
            <person name="Aerts A.L."/>
            <person name="Barry K."/>
            <person name="Choi C."/>
            <person name="Clum A."/>
            <person name="Coughlan A.Y."/>
            <person name="Deshpande S."/>
            <person name="Douglass A.P."/>
            <person name="Hanson S.J."/>
            <person name="Klenk H.-P."/>
            <person name="Labutti K."/>
            <person name="Lapidus A."/>
            <person name="Lindquist E."/>
            <person name="Lipzen A."/>
            <person name="Meier-Kolthoff J.P."/>
            <person name="Ohm R.A."/>
            <person name="Otillar R.P."/>
            <person name="Pangilinan J."/>
            <person name="Peng Y."/>
            <person name="Rokas A."/>
            <person name="Rosa C.A."/>
            <person name="Scheuner C."/>
            <person name="Sibirny A.A."/>
            <person name="Slot J.C."/>
            <person name="Stielow J.B."/>
            <person name="Sun H."/>
            <person name="Kurtzman C.P."/>
            <person name="Blackwell M."/>
            <person name="Jeffries T.W."/>
            <person name="Grigoriev I.V."/>
        </authorList>
    </citation>
    <scope>NUCLEOTIDE SEQUENCE [LARGE SCALE GENOMIC DNA]</scope>
    <source>
        <strain evidence="8">NRRL Y-17796</strain>
    </source>
</reference>
<dbReference type="EMBL" id="KV453841">
    <property type="protein sequence ID" value="ODV92400.1"/>
    <property type="molecule type" value="Genomic_DNA"/>
</dbReference>
<evidence type="ECO:0000259" key="6">
    <source>
        <dbReference type="Pfam" id="PF13664"/>
    </source>
</evidence>
<feature type="transmembrane region" description="Helical" evidence="5">
    <location>
        <begin position="6"/>
        <end position="28"/>
    </location>
</feature>
<proteinExistence type="predicted"/>
<dbReference type="PANTHER" id="PTHR23241:SF102">
    <property type="entry name" value="LD23009P"/>
    <property type="match status" value="1"/>
</dbReference>
<evidence type="ECO:0000313" key="8">
    <source>
        <dbReference type="Proteomes" id="UP000095023"/>
    </source>
</evidence>
<organism evidence="7 8">
    <name type="scientific">Tortispora caseinolytica NRRL Y-17796</name>
    <dbReference type="NCBI Taxonomy" id="767744"/>
    <lineage>
        <taxon>Eukaryota</taxon>
        <taxon>Fungi</taxon>
        <taxon>Dikarya</taxon>
        <taxon>Ascomycota</taxon>
        <taxon>Saccharomycotina</taxon>
        <taxon>Trigonopsidomycetes</taxon>
        <taxon>Trigonopsidales</taxon>
        <taxon>Trigonopsidaceae</taxon>
        <taxon>Tortispora</taxon>
    </lineage>
</organism>
<keyword evidence="2 5" id="KW-0812">Transmembrane</keyword>
<protein>
    <recommendedName>
        <fullName evidence="6">TMEM205-like domain-containing protein</fullName>
    </recommendedName>
</protein>
<dbReference type="Proteomes" id="UP000095023">
    <property type="component" value="Unassembled WGS sequence"/>
</dbReference>
<keyword evidence="3 5" id="KW-1133">Transmembrane helix</keyword>
<feature type="non-terminal residue" evidence="7">
    <location>
        <position position="148"/>
    </location>
</feature>
<keyword evidence="8" id="KW-1185">Reference proteome</keyword>
<feature type="non-terminal residue" evidence="7">
    <location>
        <position position="1"/>
    </location>
</feature>
<accession>A0A1E4TKV3</accession>
<feature type="transmembrane region" description="Helical" evidence="5">
    <location>
        <begin position="67"/>
        <end position="88"/>
    </location>
</feature>
<feature type="domain" description="TMEM205-like" evidence="6">
    <location>
        <begin position="4"/>
        <end position="98"/>
    </location>
</feature>
<dbReference type="InterPro" id="IPR025423">
    <property type="entry name" value="TMEM205-like"/>
</dbReference>
<feature type="transmembrane region" description="Helical" evidence="5">
    <location>
        <begin position="128"/>
        <end position="147"/>
    </location>
</feature>
<dbReference type="InterPro" id="IPR053009">
    <property type="entry name" value="Xanthocillin_Biosynth-Assoc"/>
</dbReference>
<evidence type="ECO:0000256" key="5">
    <source>
        <dbReference type="SAM" id="Phobius"/>
    </source>
</evidence>
<dbReference type="OrthoDB" id="1641132at2759"/>
<evidence type="ECO:0000256" key="1">
    <source>
        <dbReference type="ARBA" id="ARBA00004370"/>
    </source>
</evidence>
<dbReference type="GO" id="GO:0016020">
    <property type="term" value="C:membrane"/>
    <property type="evidence" value="ECO:0007669"/>
    <property type="project" value="UniProtKB-SubCell"/>
</dbReference>
<dbReference type="AlphaFoldDB" id="A0A1E4TKV3"/>
<comment type="subcellular location">
    <subcellularLocation>
        <location evidence="1">Membrane</location>
    </subcellularLocation>
</comment>
<evidence type="ECO:0000256" key="4">
    <source>
        <dbReference type="ARBA" id="ARBA00023136"/>
    </source>
</evidence>
<gene>
    <name evidence="7" type="ORF">CANCADRAFT_16528</name>
</gene>
<keyword evidence="4 5" id="KW-0472">Membrane</keyword>